<feature type="compositionally biased region" description="Basic and acidic residues" evidence="6">
    <location>
        <begin position="300"/>
        <end position="309"/>
    </location>
</feature>
<evidence type="ECO:0000313" key="8">
    <source>
        <dbReference type="Proteomes" id="UP000241769"/>
    </source>
</evidence>
<keyword evidence="8" id="KW-1185">Reference proteome</keyword>
<dbReference type="GO" id="GO:0004045">
    <property type="term" value="F:peptidyl-tRNA hydrolase activity"/>
    <property type="evidence" value="ECO:0007669"/>
    <property type="project" value="UniProtKB-EC"/>
</dbReference>
<evidence type="ECO:0000256" key="4">
    <source>
        <dbReference type="ARBA" id="ARBA00022884"/>
    </source>
</evidence>
<name>A0A2P6N611_9EUKA</name>
<evidence type="ECO:0000256" key="5">
    <source>
        <dbReference type="ARBA" id="ARBA00038063"/>
    </source>
</evidence>
<dbReference type="HAMAP" id="MF_00083">
    <property type="entry name" value="Pept_tRNA_hydro_bact"/>
    <property type="match status" value="1"/>
</dbReference>
<feature type="compositionally biased region" description="Basic and acidic residues" evidence="6">
    <location>
        <begin position="251"/>
        <end position="278"/>
    </location>
</feature>
<evidence type="ECO:0000256" key="2">
    <source>
        <dbReference type="ARBA" id="ARBA00022555"/>
    </source>
</evidence>
<organism evidence="7 8">
    <name type="scientific">Planoprotostelium fungivorum</name>
    <dbReference type="NCBI Taxonomy" id="1890364"/>
    <lineage>
        <taxon>Eukaryota</taxon>
        <taxon>Amoebozoa</taxon>
        <taxon>Evosea</taxon>
        <taxon>Variosea</taxon>
        <taxon>Cavosteliida</taxon>
        <taxon>Cavosteliaceae</taxon>
        <taxon>Planoprotostelium</taxon>
    </lineage>
</organism>
<dbReference type="PANTHER" id="PTHR17224">
    <property type="entry name" value="PEPTIDYL-TRNA HYDROLASE"/>
    <property type="match status" value="1"/>
</dbReference>
<reference evidence="7 8" key="1">
    <citation type="journal article" date="2018" name="Genome Biol. Evol.">
        <title>Multiple Roots of Fruiting Body Formation in Amoebozoa.</title>
        <authorList>
            <person name="Hillmann F."/>
            <person name="Forbes G."/>
            <person name="Novohradska S."/>
            <person name="Ferling I."/>
            <person name="Riege K."/>
            <person name="Groth M."/>
            <person name="Westermann M."/>
            <person name="Marz M."/>
            <person name="Spaller T."/>
            <person name="Winckler T."/>
            <person name="Schaap P."/>
            <person name="Glockner G."/>
        </authorList>
    </citation>
    <scope>NUCLEOTIDE SEQUENCE [LARGE SCALE GENOMIC DNA]</scope>
    <source>
        <strain evidence="7 8">Jena</strain>
    </source>
</reference>
<dbReference type="FunFam" id="3.40.50.1470:FF:000001">
    <property type="entry name" value="Peptidyl-tRNA hydrolase"/>
    <property type="match status" value="1"/>
</dbReference>
<dbReference type="EC" id="3.1.1.29" evidence="1"/>
<dbReference type="OrthoDB" id="1711136at2759"/>
<evidence type="ECO:0000256" key="6">
    <source>
        <dbReference type="SAM" id="MobiDB-lite"/>
    </source>
</evidence>
<accession>A0A2P6N611</accession>
<dbReference type="InterPro" id="IPR036416">
    <property type="entry name" value="Pept_tRNA_hydro_sf"/>
</dbReference>
<proteinExistence type="inferred from homology"/>
<dbReference type="PROSITE" id="PS01195">
    <property type="entry name" value="PEPT_TRNA_HYDROL_1"/>
    <property type="match status" value="1"/>
</dbReference>
<dbReference type="Proteomes" id="UP000241769">
    <property type="component" value="Unassembled WGS sequence"/>
</dbReference>
<dbReference type="STRING" id="1890364.A0A2P6N611"/>
<feature type="region of interest" description="Disordered" evidence="6">
    <location>
        <begin position="251"/>
        <end position="309"/>
    </location>
</feature>
<dbReference type="GO" id="GO:0000049">
    <property type="term" value="F:tRNA binding"/>
    <property type="evidence" value="ECO:0007669"/>
    <property type="project" value="UniProtKB-KW"/>
</dbReference>
<dbReference type="EMBL" id="MDYQ01000185">
    <property type="protein sequence ID" value="PRP79389.1"/>
    <property type="molecule type" value="Genomic_DNA"/>
</dbReference>
<protein>
    <recommendedName>
        <fullName evidence="1">peptidyl-tRNA hydrolase</fullName>
        <ecNumber evidence="1">3.1.1.29</ecNumber>
    </recommendedName>
</protein>
<dbReference type="SUPFAM" id="SSF53178">
    <property type="entry name" value="Peptidyl-tRNA hydrolase-like"/>
    <property type="match status" value="1"/>
</dbReference>
<dbReference type="NCBIfam" id="TIGR00447">
    <property type="entry name" value="pth"/>
    <property type="match status" value="1"/>
</dbReference>
<comment type="similarity">
    <text evidence="5">Belongs to the PTH family.</text>
</comment>
<sequence length="309" mass="35385">MLSKGKVTTLLLPRVLFKRVPSNRLSSTTSENTGPPIKLRYGVFGLGNPGDKYKLTRHNVGFMVIDKLAEKYDINVTNNKCNALLSNCWKYNDKAVWLGKPQTFMNLSGGSVRGAVGVHRIPKENVIVIYDDLHLPLGTLRVKDNGSSGGQNGVEDVINHLGKSAKFVRLRFGIGSEFSNSNREKYVLQKFTPDQEDLLKATIERAVLCVESIIDLGLDKTMNLFNKSQEDYEKNEKDKIKREKEKAKREAARLWQLKKDEEEKKKEEEKMKEEKNMEEKEEETQEEKTQTSEEEEQAKEEEKERGRTT</sequence>
<evidence type="ECO:0000256" key="3">
    <source>
        <dbReference type="ARBA" id="ARBA00022801"/>
    </source>
</evidence>
<evidence type="ECO:0000256" key="1">
    <source>
        <dbReference type="ARBA" id="ARBA00013260"/>
    </source>
</evidence>
<dbReference type="CDD" id="cd00462">
    <property type="entry name" value="PTH"/>
    <property type="match status" value="1"/>
</dbReference>
<evidence type="ECO:0000313" key="7">
    <source>
        <dbReference type="EMBL" id="PRP79389.1"/>
    </source>
</evidence>
<dbReference type="InParanoid" id="A0A2P6N611"/>
<dbReference type="AlphaFoldDB" id="A0A2P6N611"/>
<dbReference type="InterPro" id="IPR018171">
    <property type="entry name" value="Pept_tRNA_hydro_CS"/>
</dbReference>
<keyword evidence="3 7" id="KW-0378">Hydrolase</keyword>
<dbReference type="Gene3D" id="3.40.50.1470">
    <property type="entry name" value="Peptidyl-tRNA hydrolase"/>
    <property type="match status" value="1"/>
</dbReference>
<comment type="caution">
    <text evidence="7">The sequence shown here is derived from an EMBL/GenBank/DDBJ whole genome shotgun (WGS) entry which is preliminary data.</text>
</comment>
<dbReference type="PANTHER" id="PTHR17224:SF1">
    <property type="entry name" value="PEPTIDYL-TRNA HYDROLASE"/>
    <property type="match status" value="1"/>
</dbReference>
<dbReference type="FunCoup" id="A0A2P6N611">
    <property type="interactions" value="3"/>
</dbReference>
<gene>
    <name evidence="7" type="ORF">PROFUN_12987</name>
</gene>
<dbReference type="Pfam" id="PF01195">
    <property type="entry name" value="Pept_tRNA_hydro"/>
    <property type="match status" value="1"/>
</dbReference>
<keyword evidence="2" id="KW-0820">tRNA-binding</keyword>
<keyword evidence="4" id="KW-0694">RNA-binding</keyword>
<dbReference type="InterPro" id="IPR001328">
    <property type="entry name" value="Pept_tRNA_hydro"/>
</dbReference>